<sequence>MSMKKQDDDTRGMEGIDFSDIPEMTDEQLVQLKPSHLINPTNIPPNQEEK</sequence>
<dbReference type="KEGG" id="sbu:SpiBuddy_1596"/>
<feature type="compositionally biased region" description="Basic and acidic residues" evidence="1">
    <location>
        <begin position="1"/>
        <end position="14"/>
    </location>
</feature>
<accession>F0RW64</accession>
<evidence type="ECO:0000313" key="2">
    <source>
        <dbReference type="EMBL" id="ADY13421.1"/>
    </source>
</evidence>
<gene>
    <name evidence="2" type="ordered locus">SpiBuddy_1596</name>
</gene>
<reference evidence="3" key="1">
    <citation type="submission" date="2011-02" db="EMBL/GenBank/DDBJ databases">
        <title>Complete sequence of Spirochaeta sp. Buddy.</title>
        <authorList>
            <person name="Lucas S."/>
            <person name="Copeland A."/>
            <person name="Lapidus A."/>
            <person name="Cheng J.-F."/>
            <person name="Goodwin L."/>
            <person name="Pitluck S."/>
            <person name="Zeytun A."/>
            <person name="Detter J.C."/>
            <person name="Han C."/>
            <person name="Tapia R."/>
            <person name="Land M."/>
            <person name="Hauser L."/>
            <person name="Kyrpides N."/>
            <person name="Ivanova N."/>
            <person name="Mikhailova N."/>
            <person name="Pagani I."/>
            <person name="Ritalahti K.M."/>
            <person name="Loeffler F.E."/>
            <person name="Woyke T."/>
        </authorList>
    </citation>
    <scope>NUCLEOTIDE SEQUENCE [LARGE SCALE GENOMIC DNA]</scope>
    <source>
        <strain evidence="3">ATCC BAA-1886 / DSM 22777 / Buddy</strain>
    </source>
</reference>
<dbReference type="HOGENOM" id="CLU_3122755_0_0_12"/>
<evidence type="ECO:0000313" key="3">
    <source>
        <dbReference type="Proteomes" id="UP000008466"/>
    </source>
</evidence>
<dbReference type="AlphaFoldDB" id="F0RW64"/>
<feature type="region of interest" description="Disordered" evidence="1">
    <location>
        <begin position="1"/>
        <end position="50"/>
    </location>
</feature>
<dbReference type="EMBL" id="CP002541">
    <property type="protein sequence ID" value="ADY13421.1"/>
    <property type="molecule type" value="Genomic_DNA"/>
</dbReference>
<dbReference type="Proteomes" id="UP000008466">
    <property type="component" value="Chromosome"/>
</dbReference>
<protein>
    <submittedName>
        <fullName evidence="2">Uncharacterized protein</fullName>
    </submittedName>
</protein>
<evidence type="ECO:0000256" key="1">
    <source>
        <dbReference type="SAM" id="MobiDB-lite"/>
    </source>
</evidence>
<proteinExistence type="predicted"/>
<feature type="compositionally biased region" description="Polar residues" evidence="1">
    <location>
        <begin position="38"/>
        <end position="50"/>
    </location>
</feature>
<organism evidence="2 3">
    <name type="scientific">Sphaerochaeta globosa (strain ATCC BAA-1886 / DSM 22777 / Buddy)</name>
    <name type="common">Spirochaeta sp. (strain Buddy)</name>
    <dbReference type="NCBI Taxonomy" id="158189"/>
    <lineage>
        <taxon>Bacteria</taxon>
        <taxon>Pseudomonadati</taxon>
        <taxon>Spirochaetota</taxon>
        <taxon>Spirochaetia</taxon>
        <taxon>Spirochaetales</taxon>
        <taxon>Sphaerochaetaceae</taxon>
        <taxon>Sphaerochaeta</taxon>
    </lineage>
</organism>
<keyword evidence="3" id="KW-1185">Reference proteome</keyword>
<name>F0RW64_SPHGB</name>